<keyword evidence="4" id="KW-1185">Reference proteome</keyword>
<evidence type="ECO:0000259" key="2">
    <source>
        <dbReference type="PROSITE" id="PS00028"/>
    </source>
</evidence>
<dbReference type="SUPFAM" id="SSF57667">
    <property type="entry name" value="beta-beta-alpha zinc fingers"/>
    <property type="match status" value="1"/>
</dbReference>
<name>A0A0L0W4H4_9BASI</name>
<dbReference type="Proteomes" id="UP000054564">
    <property type="component" value="Unassembled WGS sequence"/>
</dbReference>
<reference evidence="4" key="1">
    <citation type="submission" date="2014-03" db="EMBL/GenBank/DDBJ databases">
        <title>The Genome Sequence of Puccinia striiformis f. sp. tritici PST-78.</title>
        <authorList>
            <consortium name="The Broad Institute Genome Sequencing Platform"/>
            <person name="Cuomo C."/>
            <person name="Hulbert S."/>
            <person name="Chen X."/>
            <person name="Walker B."/>
            <person name="Young S.K."/>
            <person name="Zeng Q."/>
            <person name="Gargeya S."/>
            <person name="Fitzgerald M."/>
            <person name="Haas B."/>
            <person name="Abouelleil A."/>
            <person name="Alvarado L."/>
            <person name="Arachchi H.M."/>
            <person name="Berlin A.M."/>
            <person name="Chapman S.B."/>
            <person name="Goldberg J."/>
            <person name="Griggs A."/>
            <person name="Gujja S."/>
            <person name="Hansen M."/>
            <person name="Howarth C."/>
            <person name="Imamovic A."/>
            <person name="Larimer J."/>
            <person name="McCowan C."/>
            <person name="Montmayeur A."/>
            <person name="Murphy C."/>
            <person name="Neiman D."/>
            <person name="Pearson M."/>
            <person name="Priest M."/>
            <person name="Roberts A."/>
            <person name="Saif S."/>
            <person name="Shea T."/>
            <person name="Sisk P."/>
            <person name="Sykes S."/>
            <person name="Wortman J."/>
            <person name="Nusbaum C."/>
            <person name="Birren B."/>
        </authorList>
    </citation>
    <scope>NUCLEOTIDE SEQUENCE [LARGE SCALE GENOMIC DNA]</scope>
    <source>
        <strain evidence="4">race PST-78</strain>
    </source>
</reference>
<comment type="caution">
    <text evidence="3">The sequence shown here is derived from an EMBL/GenBank/DDBJ whole genome shotgun (WGS) entry which is preliminary data.</text>
</comment>
<dbReference type="GO" id="GO:0005737">
    <property type="term" value="C:cytoplasm"/>
    <property type="evidence" value="ECO:0007669"/>
    <property type="project" value="TreeGrafter"/>
</dbReference>
<sequence>MACTRDPKDRASEEVEDDQLESTPVVDESVEEEEEPEAAVNNWYCAACSQDFKSQGACDNHERSKKHCQKAQRLRKQMLEGDAKLSLSTPVSSTLPSNSETRSPTPEEAVLNQKGAVVEEGLDNISLQQK</sequence>
<dbReference type="PROSITE" id="PS00028">
    <property type="entry name" value="ZINC_FINGER_C2H2_1"/>
    <property type="match status" value="1"/>
</dbReference>
<dbReference type="STRING" id="1165861.A0A0L0W4H4"/>
<evidence type="ECO:0000313" key="3">
    <source>
        <dbReference type="EMBL" id="KNF06406.1"/>
    </source>
</evidence>
<accession>A0A0L0W4H4</accession>
<evidence type="ECO:0000313" key="4">
    <source>
        <dbReference type="Proteomes" id="UP000054564"/>
    </source>
</evidence>
<dbReference type="AlphaFoldDB" id="A0A0L0W4H4"/>
<organism evidence="3 4">
    <name type="scientific">Puccinia striiformis f. sp. tritici PST-78</name>
    <dbReference type="NCBI Taxonomy" id="1165861"/>
    <lineage>
        <taxon>Eukaryota</taxon>
        <taxon>Fungi</taxon>
        <taxon>Dikarya</taxon>
        <taxon>Basidiomycota</taxon>
        <taxon>Pucciniomycotina</taxon>
        <taxon>Pucciniomycetes</taxon>
        <taxon>Pucciniales</taxon>
        <taxon>Pucciniaceae</taxon>
        <taxon>Puccinia</taxon>
    </lineage>
</organism>
<feature type="domain" description="C2H2-type" evidence="2">
    <location>
        <begin position="45"/>
        <end position="67"/>
    </location>
</feature>
<dbReference type="GO" id="GO:0008270">
    <property type="term" value="F:zinc ion binding"/>
    <property type="evidence" value="ECO:0007669"/>
    <property type="project" value="UniProtKB-KW"/>
</dbReference>
<proteinExistence type="predicted"/>
<feature type="compositionally biased region" description="Low complexity" evidence="1">
    <location>
        <begin position="85"/>
        <end position="99"/>
    </location>
</feature>
<protein>
    <recommendedName>
        <fullName evidence="2">C2H2-type domain-containing protein</fullName>
    </recommendedName>
</protein>
<gene>
    <name evidence="3" type="ORF">PSTG_00289</name>
</gene>
<feature type="region of interest" description="Disordered" evidence="1">
    <location>
        <begin position="79"/>
        <end position="130"/>
    </location>
</feature>
<dbReference type="Pfam" id="PF12874">
    <property type="entry name" value="zf-met"/>
    <property type="match status" value="1"/>
</dbReference>
<dbReference type="InterPro" id="IPR013087">
    <property type="entry name" value="Znf_C2H2_type"/>
</dbReference>
<feature type="region of interest" description="Disordered" evidence="1">
    <location>
        <begin position="1"/>
        <end position="38"/>
    </location>
</feature>
<dbReference type="EMBL" id="AJIL01000003">
    <property type="protein sequence ID" value="KNF06406.1"/>
    <property type="molecule type" value="Genomic_DNA"/>
</dbReference>
<feature type="compositionally biased region" description="Acidic residues" evidence="1">
    <location>
        <begin position="28"/>
        <end position="37"/>
    </location>
</feature>
<dbReference type="InterPro" id="IPR051964">
    <property type="entry name" value="Chaperone_stress_response"/>
</dbReference>
<dbReference type="PANTHER" id="PTHR44029:SF1">
    <property type="entry name" value="DNAJ HOMOLOG SUBFAMILY C MEMBER 21"/>
    <property type="match status" value="1"/>
</dbReference>
<dbReference type="PANTHER" id="PTHR44029">
    <property type="entry name" value="DNAJ HOMOLOG SUBFAMILY C MEMBER 21"/>
    <property type="match status" value="1"/>
</dbReference>
<evidence type="ECO:0000256" key="1">
    <source>
        <dbReference type="SAM" id="MobiDB-lite"/>
    </source>
</evidence>
<dbReference type="InterPro" id="IPR036236">
    <property type="entry name" value="Znf_C2H2_sf"/>
</dbReference>
<feature type="compositionally biased region" description="Basic and acidic residues" evidence="1">
    <location>
        <begin position="1"/>
        <end position="13"/>
    </location>
</feature>
<dbReference type="Gene3D" id="3.30.160.60">
    <property type="entry name" value="Classic Zinc Finger"/>
    <property type="match status" value="1"/>
</dbReference>